<keyword evidence="1" id="KW-1133">Transmembrane helix</keyword>
<dbReference type="KEGG" id="ahm:TL08_15415"/>
<feature type="transmembrane region" description="Helical" evidence="1">
    <location>
        <begin position="58"/>
        <end position="80"/>
    </location>
</feature>
<evidence type="ECO:0000256" key="1">
    <source>
        <dbReference type="SAM" id="Phobius"/>
    </source>
</evidence>
<feature type="transmembrane region" description="Helical" evidence="1">
    <location>
        <begin position="87"/>
        <end position="114"/>
    </location>
</feature>
<dbReference type="Proteomes" id="UP000095210">
    <property type="component" value="Chromosome"/>
</dbReference>
<feature type="transmembrane region" description="Helical" evidence="1">
    <location>
        <begin position="220"/>
        <end position="241"/>
    </location>
</feature>
<evidence type="ECO:0000313" key="3">
    <source>
        <dbReference type="Proteomes" id="UP000095210"/>
    </source>
</evidence>
<feature type="transmembrane region" description="Helical" evidence="1">
    <location>
        <begin position="296"/>
        <end position="314"/>
    </location>
</feature>
<dbReference type="RefSeq" id="WP_157421106.1">
    <property type="nucleotide sequence ID" value="NZ_CP014859.1"/>
</dbReference>
<dbReference type="AlphaFoldDB" id="A0AAC9HQU5"/>
<protein>
    <submittedName>
        <fullName evidence="2">Uncharacterized protein</fullName>
    </submittedName>
</protein>
<feature type="transmembrane region" description="Helical" evidence="1">
    <location>
        <begin position="126"/>
        <end position="152"/>
    </location>
</feature>
<evidence type="ECO:0000313" key="2">
    <source>
        <dbReference type="EMBL" id="AOS63892.1"/>
    </source>
</evidence>
<gene>
    <name evidence="2" type="ORF">TL08_15415</name>
</gene>
<feature type="transmembrane region" description="Helical" evidence="1">
    <location>
        <begin position="253"/>
        <end position="276"/>
    </location>
</feature>
<accession>A0AAC9HQU5</accession>
<sequence>MTSPNPARRRSSRIRLIVGYAAILAILPYFTLKLFWIAGSTAGITSASSVDPAVIQGGNIVTAAMEIIAALIIIAFTHAWGARIPVFLVLAPTWVGTGLLAPFVITGPVVAVSVLTGSASVGDDSLAAWVGPLVYVGFGAQAIGIAASFVLYARDRWPHVLTGRVREHPVGPYQPVIAVFVRLATVLLAVVAAVRLPWALGATWGLSPQLIESRGIAERLADAGTALFAVAAAAGLFVIAFRRPQRQRTALPLALGWIGGGAVFGNGLYPMTLLLAGVAGSGTNATQTGLVPFVDLLQIMTGVMIAVTGAFLLAELNAPTAKQQD</sequence>
<organism evidence="2 3">
    <name type="scientific">Actinoalloteichus hymeniacidonis</name>
    <dbReference type="NCBI Taxonomy" id="340345"/>
    <lineage>
        <taxon>Bacteria</taxon>
        <taxon>Bacillati</taxon>
        <taxon>Actinomycetota</taxon>
        <taxon>Actinomycetes</taxon>
        <taxon>Pseudonocardiales</taxon>
        <taxon>Pseudonocardiaceae</taxon>
        <taxon>Actinoalloteichus</taxon>
    </lineage>
</organism>
<feature type="transmembrane region" description="Helical" evidence="1">
    <location>
        <begin position="16"/>
        <end position="38"/>
    </location>
</feature>
<keyword evidence="1" id="KW-0472">Membrane</keyword>
<proteinExistence type="predicted"/>
<dbReference type="EMBL" id="CP014859">
    <property type="protein sequence ID" value="AOS63892.1"/>
    <property type="molecule type" value="Genomic_DNA"/>
</dbReference>
<reference evidence="3" key="1">
    <citation type="submission" date="2016-03" db="EMBL/GenBank/DDBJ databases">
        <title>Complete genome sequence of the type strain Actinoalloteichus hymeniacidonis DSM 45092.</title>
        <authorList>
            <person name="Schaffert L."/>
            <person name="Albersmeier A."/>
            <person name="Winkler A."/>
            <person name="Kalinowski J."/>
            <person name="Zotchev S."/>
            <person name="Ruckert C."/>
        </authorList>
    </citation>
    <scope>NUCLEOTIDE SEQUENCE [LARGE SCALE GENOMIC DNA]</scope>
    <source>
        <strain evidence="3">HPA177(T) (DSM 45092(T))</strain>
    </source>
</reference>
<name>A0AAC9HQU5_9PSEU</name>
<feature type="transmembrane region" description="Helical" evidence="1">
    <location>
        <begin position="173"/>
        <end position="200"/>
    </location>
</feature>
<keyword evidence="1" id="KW-0812">Transmembrane</keyword>
<keyword evidence="3" id="KW-1185">Reference proteome</keyword>